<gene>
    <name evidence="2" type="ORF">STAS_24875</name>
</gene>
<evidence type="ECO:0000313" key="3">
    <source>
        <dbReference type="Proteomes" id="UP000325081"/>
    </source>
</evidence>
<comment type="caution">
    <text evidence="2">The sequence shown here is derived from an EMBL/GenBank/DDBJ whole genome shotgun (WGS) entry which is preliminary data.</text>
</comment>
<accession>A0A5A7QQZ8</accession>
<dbReference type="AlphaFoldDB" id="A0A5A7QQZ8"/>
<protein>
    <submittedName>
        <fullName evidence="2">Cytochrome c-552</fullName>
    </submittedName>
</protein>
<evidence type="ECO:0000256" key="1">
    <source>
        <dbReference type="SAM" id="MobiDB-lite"/>
    </source>
</evidence>
<sequence>MGQAASSFKPRGVVAKPFWPLLSLARMKLPMSPRPTERNAPPTSPDYLQTDCRTYRSRNPDRYLTYASAKGTIEQSGSYKAILGLVPLSGGLAGGADRGKTMGIDGIADNRFPLRGRRP</sequence>
<feature type="region of interest" description="Disordered" evidence="1">
    <location>
        <begin position="32"/>
        <end position="52"/>
    </location>
</feature>
<organism evidence="2 3">
    <name type="scientific">Striga asiatica</name>
    <name type="common">Asiatic witchweed</name>
    <name type="synonym">Buchnera asiatica</name>
    <dbReference type="NCBI Taxonomy" id="4170"/>
    <lineage>
        <taxon>Eukaryota</taxon>
        <taxon>Viridiplantae</taxon>
        <taxon>Streptophyta</taxon>
        <taxon>Embryophyta</taxon>
        <taxon>Tracheophyta</taxon>
        <taxon>Spermatophyta</taxon>
        <taxon>Magnoliopsida</taxon>
        <taxon>eudicotyledons</taxon>
        <taxon>Gunneridae</taxon>
        <taxon>Pentapetalae</taxon>
        <taxon>asterids</taxon>
        <taxon>lamiids</taxon>
        <taxon>Lamiales</taxon>
        <taxon>Orobanchaceae</taxon>
        <taxon>Buchnereae</taxon>
        <taxon>Striga</taxon>
    </lineage>
</organism>
<reference evidence="3" key="1">
    <citation type="journal article" date="2019" name="Curr. Biol.">
        <title>Genome Sequence of Striga asiatica Provides Insight into the Evolution of Plant Parasitism.</title>
        <authorList>
            <person name="Yoshida S."/>
            <person name="Kim S."/>
            <person name="Wafula E.K."/>
            <person name="Tanskanen J."/>
            <person name="Kim Y.M."/>
            <person name="Honaas L."/>
            <person name="Yang Z."/>
            <person name="Spallek T."/>
            <person name="Conn C.E."/>
            <person name="Ichihashi Y."/>
            <person name="Cheong K."/>
            <person name="Cui S."/>
            <person name="Der J.P."/>
            <person name="Gundlach H."/>
            <person name="Jiao Y."/>
            <person name="Hori C."/>
            <person name="Ishida J.K."/>
            <person name="Kasahara H."/>
            <person name="Kiba T."/>
            <person name="Kim M.S."/>
            <person name="Koo N."/>
            <person name="Laohavisit A."/>
            <person name="Lee Y.H."/>
            <person name="Lumba S."/>
            <person name="McCourt P."/>
            <person name="Mortimer J.C."/>
            <person name="Mutuku J.M."/>
            <person name="Nomura T."/>
            <person name="Sasaki-Sekimoto Y."/>
            <person name="Seto Y."/>
            <person name="Wang Y."/>
            <person name="Wakatake T."/>
            <person name="Sakakibara H."/>
            <person name="Demura T."/>
            <person name="Yamaguchi S."/>
            <person name="Yoneyama K."/>
            <person name="Manabe R.I."/>
            <person name="Nelson D.C."/>
            <person name="Schulman A.H."/>
            <person name="Timko M.P."/>
            <person name="dePamphilis C.W."/>
            <person name="Choi D."/>
            <person name="Shirasu K."/>
        </authorList>
    </citation>
    <scope>NUCLEOTIDE SEQUENCE [LARGE SCALE GENOMIC DNA]</scope>
    <source>
        <strain evidence="3">cv. UVA1</strain>
    </source>
</reference>
<evidence type="ECO:0000313" key="2">
    <source>
        <dbReference type="EMBL" id="GER47775.1"/>
    </source>
</evidence>
<dbReference type="EMBL" id="BKCP01008059">
    <property type="protein sequence ID" value="GER47775.1"/>
    <property type="molecule type" value="Genomic_DNA"/>
</dbReference>
<name>A0A5A7QQZ8_STRAF</name>
<keyword evidence="3" id="KW-1185">Reference proteome</keyword>
<proteinExistence type="predicted"/>
<dbReference type="Proteomes" id="UP000325081">
    <property type="component" value="Unassembled WGS sequence"/>
</dbReference>